<dbReference type="AlphaFoldDB" id="A0A2P6S2T6"/>
<dbReference type="GO" id="GO:0042393">
    <property type="term" value="F:histone binding"/>
    <property type="evidence" value="ECO:0007669"/>
    <property type="project" value="TreeGrafter"/>
</dbReference>
<evidence type="ECO:0000256" key="1">
    <source>
        <dbReference type="ARBA" id="ARBA00022801"/>
    </source>
</evidence>
<dbReference type="STRING" id="74649.A0A2P6S2T6"/>
<keyword evidence="5" id="KW-0547">Nucleotide-binding</keyword>
<dbReference type="Gene3D" id="3.40.50.300">
    <property type="entry name" value="P-loop containing nucleotide triphosphate hydrolases"/>
    <property type="match status" value="1"/>
</dbReference>
<dbReference type="InterPro" id="IPR049730">
    <property type="entry name" value="SNF2/RAD54-like_C"/>
</dbReference>
<dbReference type="Proteomes" id="UP000238479">
    <property type="component" value="Chromosome 2"/>
</dbReference>
<keyword evidence="6" id="KW-1185">Reference proteome</keyword>
<evidence type="ECO:0000256" key="3">
    <source>
        <dbReference type="SAM" id="Phobius"/>
    </source>
</evidence>
<evidence type="ECO:0000313" key="5">
    <source>
        <dbReference type="EMBL" id="PRQ52997.1"/>
    </source>
</evidence>
<dbReference type="PANTHER" id="PTHR45623:SF17">
    <property type="entry name" value="CHROMODOMAIN-HELICASE-DNA-BINDING PROTEIN 3-RELATED"/>
    <property type="match status" value="1"/>
</dbReference>
<keyword evidence="5" id="KW-0067">ATP-binding</keyword>
<dbReference type="EMBL" id="PDCK01000040">
    <property type="protein sequence ID" value="PRQ52997.1"/>
    <property type="molecule type" value="Genomic_DNA"/>
</dbReference>
<dbReference type="GO" id="GO:0003682">
    <property type="term" value="F:chromatin binding"/>
    <property type="evidence" value="ECO:0007669"/>
    <property type="project" value="TreeGrafter"/>
</dbReference>
<evidence type="ECO:0000313" key="6">
    <source>
        <dbReference type="Proteomes" id="UP000238479"/>
    </source>
</evidence>
<dbReference type="PANTHER" id="PTHR45623">
    <property type="entry name" value="CHROMODOMAIN-HELICASE-DNA-BINDING PROTEIN 3-RELATED-RELATED"/>
    <property type="match status" value="1"/>
</dbReference>
<dbReference type="SUPFAM" id="SSF52540">
    <property type="entry name" value="P-loop containing nucleoside triphosphate hydrolases"/>
    <property type="match status" value="1"/>
</dbReference>
<sequence>MTVRETLDFAGRCQGVGFKYGKNYLYPTRITSGATALVFSAFYIMYLFLPLQWIGMNAMLVYVMAAEGCALRFRGLYLATADTVIIYDSDWNPHADLQAMARAHRLGQTNKVMIYRLITRGTIEER</sequence>
<dbReference type="GO" id="GO:0003677">
    <property type="term" value="F:DNA binding"/>
    <property type="evidence" value="ECO:0007669"/>
    <property type="project" value="TreeGrafter"/>
</dbReference>
<protein>
    <submittedName>
        <fullName evidence="5">Putative DNA helicase</fullName>
        <ecNumber evidence="5">3.6.4.12</ecNumber>
    </submittedName>
</protein>
<proteinExistence type="predicted"/>
<feature type="transmembrane region" description="Helical" evidence="3">
    <location>
        <begin position="30"/>
        <end position="49"/>
    </location>
</feature>
<keyword evidence="2" id="KW-0539">Nucleus</keyword>
<dbReference type="GO" id="GO:0140658">
    <property type="term" value="F:ATP-dependent chromatin remodeler activity"/>
    <property type="evidence" value="ECO:0007669"/>
    <property type="project" value="TreeGrafter"/>
</dbReference>
<dbReference type="EC" id="3.6.4.12" evidence="5"/>
<keyword evidence="3" id="KW-1133">Transmembrane helix</keyword>
<dbReference type="CDD" id="cd18793">
    <property type="entry name" value="SF2_C_SNF"/>
    <property type="match status" value="1"/>
</dbReference>
<evidence type="ECO:0000256" key="2">
    <source>
        <dbReference type="ARBA" id="ARBA00023242"/>
    </source>
</evidence>
<organism evidence="5 6">
    <name type="scientific">Rosa chinensis</name>
    <name type="common">China rose</name>
    <dbReference type="NCBI Taxonomy" id="74649"/>
    <lineage>
        <taxon>Eukaryota</taxon>
        <taxon>Viridiplantae</taxon>
        <taxon>Streptophyta</taxon>
        <taxon>Embryophyta</taxon>
        <taxon>Tracheophyta</taxon>
        <taxon>Spermatophyta</taxon>
        <taxon>Magnoliopsida</taxon>
        <taxon>eudicotyledons</taxon>
        <taxon>Gunneridae</taxon>
        <taxon>Pentapetalae</taxon>
        <taxon>rosids</taxon>
        <taxon>fabids</taxon>
        <taxon>Rosales</taxon>
        <taxon>Rosaceae</taxon>
        <taxon>Rosoideae</taxon>
        <taxon>Rosoideae incertae sedis</taxon>
        <taxon>Rosa</taxon>
    </lineage>
</organism>
<dbReference type="GO" id="GO:0000785">
    <property type="term" value="C:chromatin"/>
    <property type="evidence" value="ECO:0007669"/>
    <property type="project" value="TreeGrafter"/>
</dbReference>
<dbReference type="GO" id="GO:0003678">
    <property type="term" value="F:DNA helicase activity"/>
    <property type="evidence" value="ECO:0007669"/>
    <property type="project" value="UniProtKB-EC"/>
</dbReference>
<name>A0A2P6S2T6_ROSCH</name>
<dbReference type="GO" id="GO:0016887">
    <property type="term" value="F:ATP hydrolysis activity"/>
    <property type="evidence" value="ECO:0007669"/>
    <property type="project" value="TreeGrafter"/>
</dbReference>
<dbReference type="GO" id="GO:0005634">
    <property type="term" value="C:nucleus"/>
    <property type="evidence" value="ECO:0007669"/>
    <property type="project" value="TreeGrafter"/>
</dbReference>
<dbReference type="Pfam" id="PF00271">
    <property type="entry name" value="Helicase_C"/>
    <property type="match status" value="1"/>
</dbReference>
<keyword evidence="3" id="KW-0472">Membrane</keyword>
<gene>
    <name evidence="5" type="ORF">RchiOBHm_Chr2g0161621</name>
</gene>
<comment type="caution">
    <text evidence="5">The sequence shown here is derived from an EMBL/GenBank/DDBJ whole genome shotgun (WGS) entry which is preliminary data.</text>
</comment>
<accession>A0A2P6S2T6</accession>
<evidence type="ECO:0000259" key="4">
    <source>
        <dbReference type="Pfam" id="PF00271"/>
    </source>
</evidence>
<feature type="domain" description="Helicase C-terminal" evidence="4">
    <location>
        <begin position="74"/>
        <end position="107"/>
    </location>
</feature>
<keyword evidence="1 5" id="KW-0378">Hydrolase</keyword>
<keyword evidence="3" id="KW-0812">Transmembrane</keyword>
<keyword evidence="5" id="KW-0347">Helicase</keyword>
<dbReference type="InterPro" id="IPR027417">
    <property type="entry name" value="P-loop_NTPase"/>
</dbReference>
<reference evidence="5 6" key="1">
    <citation type="journal article" date="2018" name="Nat. Genet.">
        <title>The Rosa genome provides new insights in the design of modern roses.</title>
        <authorList>
            <person name="Bendahmane M."/>
        </authorList>
    </citation>
    <scope>NUCLEOTIDE SEQUENCE [LARGE SCALE GENOMIC DNA]</scope>
    <source>
        <strain evidence="6">cv. Old Blush</strain>
    </source>
</reference>
<dbReference type="InterPro" id="IPR001650">
    <property type="entry name" value="Helicase_C-like"/>
</dbReference>
<dbReference type="Gramene" id="PRQ52997">
    <property type="protein sequence ID" value="PRQ52997"/>
    <property type="gene ID" value="RchiOBHm_Chr2g0161621"/>
</dbReference>